<evidence type="ECO:0000256" key="1">
    <source>
        <dbReference type="SAM" id="MobiDB-lite"/>
    </source>
</evidence>
<protein>
    <submittedName>
        <fullName evidence="2">Uncharacterized protein</fullName>
    </submittedName>
</protein>
<feature type="compositionally biased region" description="Low complexity" evidence="1">
    <location>
        <begin position="167"/>
        <end position="177"/>
    </location>
</feature>
<feature type="compositionally biased region" description="Basic and acidic residues" evidence="1">
    <location>
        <begin position="321"/>
        <end position="331"/>
    </location>
</feature>
<dbReference type="AlphaFoldDB" id="A0AA36J1T2"/>
<feature type="region of interest" description="Disordered" evidence="1">
    <location>
        <begin position="251"/>
        <end position="274"/>
    </location>
</feature>
<name>A0AA36J1T2_9DINO</name>
<feature type="compositionally biased region" description="Polar residues" evidence="1">
    <location>
        <begin position="44"/>
        <end position="56"/>
    </location>
</feature>
<comment type="caution">
    <text evidence="2">The sequence shown here is derived from an EMBL/GenBank/DDBJ whole genome shotgun (WGS) entry which is preliminary data.</text>
</comment>
<organism evidence="2 3">
    <name type="scientific">Effrenium voratum</name>
    <dbReference type="NCBI Taxonomy" id="2562239"/>
    <lineage>
        <taxon>Eukaryota</taxon>
        <taxon>Sar</taxon>
        <taxon>Alveolata</taxon>
        <taxon>Dinophyceae</taxon>
        <taxon>Suessiales</taxon>
        <taxon>Symbiodiniaceae</taxon>
        <taxon>Effrenium</taxon>
    </lineage>
</organism>
<sequence length="384" mass="40364">MPGAARPSNVRRDRGRGASSGTDSGGKGSASETGGKGTVRRLGRNQSPHSESSTPSLMPPVPPAAQMWSTDESSFDEAGEDRYLFGESRVSGYMKRRRASRAEGPREAPAAPSPSACASLPATSSSAGAESPGRHAPKSPSATRGSLLESLSEGVASIWPRGERSSPRSPSRDSFQSTVLVTKDGEPPPQEGLKDLIEETAEDREAAGSPQAQAKRSSFLQAAELAQSLKRLSSDLSAGVVSMADALRAAPAPEASWTGARDHDTEASASSSADRSLNLDALMNEAHLPFRQLLQEVPDPENTPGGILASFPRLRNLQTQESRDDAEHSLPGDDASASASSLHFGAQSPLFSAVVRARLAAHLIGCYESVTGELSGEEIQLWER</sequence>
<feature type="compositionally biased region" description="Low complexity" evidence="1">
    <location>
        <begin position="107"/>
        <end position="127"/>
    </location>
</feature>
<evidence type="ECO:0000313" key="2">
    <source>
        <dbReference type="EMBL" id="CAJ1398042.1"/>
    </source>
</evidence>
<dbReference type="Proteomes" id="UP001178507">
    <property type="component" value="Unassembled WGS sequence"/>
</dbReference>
<evidence type="ECO:0000313" key="3">
    <source>
        <dbReference type="Proteomes" id="UP001178507"/>
    </source>
</evidence>
<reference evidence="2" key="1">
    <citation type="submission" date="2023-08" db="EMBL/GenBank/DDBJ databases">
        <authorList>
            <person name="Chen Y."/>
            <person name="Shah S."/>
            <person name="Dougan E. K."/>
            <person name="Thang M."/>
            <person name="Chan C."/>
        </authorList>
    </citation>
    <scope>NUCLEOTIDE SEQUENCE</scope>
</reference>
<keyword evidence="3" id="KW-1185">Reference proteome</keyword>
<dbReference type="EMBL" id="CAUJNA010003287">
    <property type="protein sequence ID" value="CAJ1398042.1"/>
    <property type="molecule type" value="Genomic_DNA"/>
</dbReference>
<proteinExistence type="predicted"/>
<accession>A0AA36J1T2</accession>
<gene>
    <name evidence="2" type="ORF">EVOR1521_LOCUS21928</name>
</gene>
<feature type="region of interest" description="Disordered" evidence="1">
    <location>
        <begin position="319"/>
        <end position="339"/>
    </location>
</feature>
<feature type="region of interest" description="Disordered" evidence="1">
    <location>
        <begin position="1"/>
        <end position="218"/>
    </location>
</feature>